<proteinExistence type="predicted"/>
<gene>
    <name evidence="1" type="ORF">BgramDRAFT_4138</name>
</gene>
<keyword evidence="2" id="KW-1185">Reference proteome</keyword>
<evidence type="ECO:0000313" key="2">
    <source>
        <dbReference type="Proteomes" id="UP000005045"/>
    </source>
</evidence>
<dbReference type="AlphaFoldDB" id="B1G473"/>
<dbReference type="Proteomes" id="UP000005045">
    <property type="component" value="Unassembled WGS sequence"/>
</dbReference>
<sequence length="67" mass="7401">MRDDKQGNAILDQWHAARAAHKVAPPSQKDAAFADVLNGEAAAIEHFGMGKHMEAYKDRFGDYPYAV</sequence>
<dbReference type="RefSeq" id="WP_006050702.1">
    <property type="nucleotide sequence ID" value="NZ_ABLD01000013.1"/>
</dbReference>
<name>B1G473_PARG4</name>
<reference evidence="1 2" key="1">
    <citation type="submission" date="2008-03" db="EMBL/GenBank/DDBJ databases">
        <title>Sequencing of the draft genome and assembly of Burkholderia graminis C4D1M.</title>
        <authorList>
            <consortium name="US DOE Joint Genome Institute (JGI-PGF)"/>
            <person name="Copeland A."/>
            <person name="Lucas S."/>
            <person name="Lapidus A."/>
            <person name="Glavina del Rio T."/>
            <person name="Dalin E."/>
            <person name="Tice H."/>
            <person name="Bruce D."/>
            <person name="Goodwin L."/>
            <person name="Pitluck S."/>
            <person name="Larimer F."/>
            <person name="Land M.L."/>
            <person name="Hauser L."/>
            <person name="Tiedje J."/>
            <person name="Richardson P."/>
        </authorList>
    </citation>
    <scope>NUCLEOTIDE SEQUENCE [LARGE SCALE GENOMIC DNA]</scope>
    <source>
        <strain evidence="2">ATCC 700544 / DSM 17151 / LMG 18924 / NCIMB 13744 / C4D1M</strain>
    </source>
</reference>
<evidence type="ECO:0000313" key="1">
    <source>
        <dbReference type="EMBL" id="EDT09086.1"/>
    </source>
</evidence>
<protein>
    <submittedName>
        <fullName evidence="1">Uncharacterized protein</fullName>
    </submittedName>
</protein>
<accession>B1G473</accession>
<dbReference type="EMBL" id="ABLD01000013">
    <property type="protein sequence ID" value="EDT09086.1"/>
    <property type="molecule type" value="Genomic_DNA"/>
</dbReference>
<comment type="caution">
    <text evidence="1">The sequence shown here is derived from an EMBL/GenBank/DDBJ whole genome shotgun (WGS) entry which is preliminary data.</text>
</comment>
<organism evidence="1 2">
    <name type="scientific">Paraburkholderia graminis (strain ATCC 700544 / DSM 17151 / LMG 18924 / NCIMB 13744 / C4D1M)</name>
    <dbReference type="NCBI Taxonomy" id="396598"/>
    <lineage>
        <taxon>Bacteria</taxon>
        <taxon>Pseudomonadati</taxon>
        <taxon>Pseudomonadota</taxon>
        <taxon>Betaproteobacteria</taxon>
        <taxon>Burkholderiales</taxon>
        <taxon>Burkholderiaceae</taxon>
        <taxon>Paraburkholderia</taxon>
    </lineage>
</organism>